<proteinExistence type="predicted"/>
<organism evidence="2">
    <name type="scientific">bioreactor metagenome</name>
    <dbReference type="NCBI Taxonomy" id="1076179"/>
    <lineage>
        <taxon>unclassified sequences</taxon>
        <taxon>metagenomes</taxon>
        <taxon>ecological metagenomes</taxon>
    </lineage>
</organism>
<gene>
    <name evidence="2" type="ORF">SDC9_190833</name>
</gene>
<dbReference type="Pfam" id="PF13635">
    <property type="entry name" value="DUF4143"/>
    <property type="match status" value="1"/>
</dbReference>
<evidence type="ECO:0000259" key="1">
    <source>
        <dbReference type="Pfam" id="PF13635"/>
    </source>
</evidence>
<evidence type="ECO:0000313" key="2">
    <source>
        <dbReference type="EMBL" id="MPN43274.1"/>
    </source>
</evidence>
<dbReference type="EMBL" id="VSSQ01101575">
    <property type="protein sequence ID" value="MPN43274.1"/>
    <property type="molecule type" value="Genomic_DNA"/>
</dbReference>
<dbReference type="AlphaFoldDB" id="A0A645I4C7"/>
<sequence length="105" mass="12089">MNPELYYWTREKAQSNAEIDFLIQQGNTFLPIEVKSGKTGTLKSLHVFMETKQRSLALRFSTHTPAVETVTSSLPKSEYQYTLVTLPLYLEGQTRRLMKTMQDKG</sequence>
<protein>
    <recommendedName>
        <fullName evidence="1">DUF4143 domain-containing protein</fullName>
    </recommendedName>
</protein>
<accession>A0A645I4C7</accession>
<comment type="caution">
    <text evidence="2">The sequence shown here is derived from an EMBL/GenBank/DDBJ whole genome shotgun (WGS) entry which is preliminary data.</text>
</comment>
<dbReference type="InterPro" id="IPR025420">
    <property type="entry name" value="DUF4143"/>
</dbReference>
<reference evidence="2" key="1">
    <citation type="submission" date="2019-08" db="EMBL/GenBank/DDBJ databases">
        <authorList>
            <person name="Kucharzyk K."/>
            <person name="Murdoch R.W."/>
            <person name="Higgins S."/>
            <person name="Loffler F."/>
        </authorList>
    </citation>
    <scope>NUCLEOTIDE SEQUENCE</scope>
</reference>
<name>A0A645I4C7_9ZZZZ</name>
<feature type="domain" description="DUF4143" evidence="1">
    <location>
        <begin position="4"/>
        <end position="37"/>
    </location>
</feature>